<dbReference type="EMBL" id="AMQN01008214">
    <property type="status" value="NOT_ANNOTATED_CDS"/>
    <property type="molecule type" value="Genomic_DNA"/>
</dbReference>
<dbReference type="AlphaFoldDB" id="R7UD68"/>
<sequence length="265" mass="31479">MPHSLPTNIPVGAGIDVPRTPRTPKRTKEDARFYPVVKDTSKRDPQTPRKKKTRHSNNPPLESHVGWVLDSKEHQPAPRERSISQGSVGLSPSDGFAYGSLPQNFQHPSHELLQDNGFVWHVYHKYHAKCLKDRKKLGVGQSQEMNTLFRFWSFFLRQHFNRKMFQEFRTLSVEDADAGYRYGLECLFRFFSYGLEKRFRPELFKDFQEETWRDYEKGQLYGVEKFWAFLKYSRREVEIMPQLKELLAKFKRLEDFRVEEVRENG</sequence>
<gene>
    <name evidence="2" type="ORF">CAPTEDRAFT_117097</name>
</gene>
<dbReference type="Pfam" id="PF21071">
    <property type="entry name" value="LARP1_HEAT"/>
    <property type="match status" value="1"/>
</dbReference>
<dbReference type="GO" id="GO:0048255">
    <property type="term" value="P:mRNA stabilization"/>
    <property type="evidence" value="ECO:0007669"/>
    <property type="project" value="InterPro"/>
</dbReference>
<organism evidence="2">
    <name type="scientific">Capitella teleta</name>
    <name type="common">Polychaete worm</name>
    <dbReference type="NCBI Taxonomy" id="283909"/>
    <lineage>
        <taxon>Eukaryota</taxon>
        <taxon>Metazoa</taxon>
        <taxon>Spiralia</taxon>
        <taxon>Lophotrochozoa</taxon>
        <taxon>Annelida</taxon>
        <taxon>Polychaeta</taxon>
        <taxon>Sedentaria</taxon>
        <taxon>Scolecida</taxon>
        <taxon>Capitellidae</taxon>
        <taxon>Capitella</taxon>
    </lineage>
</organism>
<dbReference type="OMA" id="CGCAPHP"/>
<reference evidence="4" key="1">
    <citation type="submission" date="2012-12" db="EMBL/GenBank/DDBJ databases">
        <authorList>
            <person name="Hellsten U."/>
            <person name="Grimwood J."/>
            <person name="Chapman J.A."/>
            <person name="Shapiro H."/>
            <person name="Aerts A."/>
            <person name="Otillar R.P."/>
            <person name="Terry A.Y."/>
            <person name="Boore J.L."/>
            <person name="Simakov O."/>
            <person name="Marletaz F."/>
            <person name="Cho S.-J."/>
            <person name="Edsinger-Gonzales E."/>
            <person name="Havlak P."/>
            <person name="Kuo D.-H."/>
            <person name="Larsson T."/>
            <person name="Lv J."/>
            <person name="Arendt D."/>
            <person name="Savage R."/>
            <person name="Osoegawa K."/>
            <person name="de Jong P."/>
            <person name="Lindberg D.R."/>
            <person name="Seaver E.C."/>
            <person name="Weisblat D.A."/>
            <person name="Putnam N.H."/>
            <person name="Grigoriev I.V."/>
            <person name="Rokhsar D.S."/>
        </authorList>
    </citation>
    <scope>NUCLEOTIDE SEQUENCE</scope>
    <source>
        <strain evidence="4">I ESC-2004</strain>
    </source>
</reference>
<feature type="region of interest" description="Disordered" evidence="1">
    <location>
        <begin position="1"/>
        <end position="88"/>
    </location>
</feature>
<protein>
    <recommendedName>
        <fullName evidence="5">HTH La-type RNA-binding domain-containing protein</fullName>
    </recommendedName>
</protein>
<dbReference type="InterPro" id="IPR006607">
    <property type="entry name" value="DM15"/>
</dbReference>
<dbReference type="GO" id="GO:0000339">
    <property type="term" value="F:RNA cap binding"/>
    <property type="evidence" value="ECO:0007669"/>
    <property type="project" value="InterPro"/>
</dbReference>
<dbReference type="OrthoDB" id="340227at2759"/>
<proteinExistence type="predicted"/>
<dbReference type="Proteomes" id="UP000014760">
    <property type="component" value="Unassembled WGS sequence"/>
</dbReference>
<dbReference type="EnsemblMetazoa" id="CapteT117097">
    <property type="protein sequence ID" value="CapteP117097"/>
    <property type="gene ID" value="CapteG117097"/>
</dbReference>
<dbReference type="STRING" id="283909.R7UD68"/>
<name>R7UD68_CAPTE</name>
<keyword evidence="4" id="KW-1185">Reference proteome</keyword>
<evidence type="ECO:0000256" key="1">
    <source>
        <dbReference type="SAM" id="MobiDB-lite"/>
    </source>
</evidence>
<dbReference type="SMART" id="SM00684">
    <property type="entry name" value="DM15"/>
    <property type="match status" value="3"/>
</dbReference>
<dbReference type="HOGENOM" id="CLU_077845_0_0_1"/>
<reference evidence="2 4" key="2">
    <citation type="journal article" date="2013" name="Nature">
        <title>Insights into bilaterian evolution from three spiralian genomes.</title>
        <authorList>
            <person name="Simakov O."/>
            <person name="Marletaz F."/>
            <person name="Cho S.J."/>
            <person name="Edsinger-Gonzales E."/>
            <person name="Havlak P."/>
            <person name="Hellsten U."/>
            <person name="Kuo D.H."/>
            <person name="Larsson T."/>
            <person name="Lv J."/>
            <person name="Arendt D."/>
            <person name="Savage R."/>
            <person name="Osoegawa K."/>
            <person name="de Jong P."/>
            <person name="Grimwood J."/>
            <person name="Chapman J.A."/>
            <person name="Shapiro H."/>
            <person name="Aerts A."/>
            <person name="Otillar R.P."/>
            <person name="Terry A.Y."/>
            <person name="Boore J.L."/>
            <person name="Grigoriev I.V."/>
            <person name="Lindberg D.R."/>
            <person name="Seaver E.C."/>
            <person name="Weisblat D.A."/>
            <person name="Putnam N.H."/>
            <person name="Rokhsar D.S."/>
        </authorList>
    </citation>
    <scope>NUCLEOTIDE SEQUENCE</scope>
    <source>
        <strain evidence="2 4">I ESC-2004</strain>
    </source>
</reference>
<accession>R7UD68</accession>
<dbReference type="EMBL" id="KB302448">
    <property type="protein sequence ID" value="ELU04330.1"/>
    <property type="molecule type" value="Genomic_DNA"/>
</dbReference>
<reference evidence="3" key="3">
    <citation type="submission" date="2015-06" db="UniProtKB">
        <authorList>
            <consortium name="EnsemblMetazoa"/>
        </authorList>
    </citation>
    <scope>IDENTIFICATION</scope>
</reference>
<feature type="compositionally biased region" description="Basic and acidic residues" evidence="1">
    <location>
        <begin position="70"/>
        <end position="82"/>
    </location>
</feature>
<evidence type="ECO:0000313" key="3">
    <source>
        <dbReference type="EnsemblMetazoa" id="CapteP117097"/>
    </source>
</evidence>
<evidence type="ECO:0008006" key="5">
    <source>
        <dbReference type="Google" id="ProtNLM"/>
    </source>
</evidence>
<evidence type="ECO:0000313" key="2">
    <source>
        <dbReference type="EMBL" id="ELU04330.1"/>
    </source>
</evidence>
<evidence type="ECO:0000313" key="4">
    <source>
        <dbReference type="Proteomes" id="UP000014760"/>
    </source>
</evidence>